<feature type="transmembrane region" description="Helical" evidence="1">
    <location>
        <begin position="20"/>
        <end position="46"/>
    </location>
</feature>
<sequence length="83" mass="9766">MFSLPHALHVYNLTKAQTYFWGFSFIQLILMLIFLQIWTWGTYLLWLKGYLTRRARVDIARKFNAAAQLASSSSASFKMTLWI</sequence>
<keyword evidence="1" id="KW-0472">Membrane</keyword>
<evidence type="ECO:0000313" key="3">
    <source>
        <dbReference type="Proteomes" id="UP000799536"/>
    </source>
</evidence>
<evidence type="ECO:0000256" key="1">
    <source>
        <dbReference type="SAM" id="Phobius"/>
    </source>
</evidence>
<keyword evidence="3" id="KW-1185">Reference proteome</keyword>
<reference evidence="2" key="1">
    <citation type="journal article" date="2020" name="Stud. Mycol.">
        <title>101 Dothideomycetes genomes: a test case for predicting lifestyles and emergence of pathogens.</title>
        <authorList>
            <person name="Haridas S."/>
            <person name="Albert R."/>
            <person name="Binder M."/>
            <person name="Bloem J."/>
            <person name="Labutti K."/>
            <person name="Salamov A."/>
            <person name="Andreopoulos B."/>
            <person name="Baker S."/>
            <person name="Barry K."/>
            <person name="Bills G."/>
            <person name="Bluhm B."/>
            <person name="Cannon C."/>
            <person name="Castanera R."/>
            <person name="Culley D."/>
            <person name="Daum C."/>
            <person name="Ezra D."/>
            <person name="Gonzalez J."/>
            <person name="Henrissat B."/>
            <person name="Kuo A."/>
            <person name="Liang C."/>
            <person name="Lipzen A."/>
            <person name="Lutzoni F."/>
            <person name="Magnuson J."/>
            <person name="Mondo S."/>
            <person name="Nolan M."/>
            <person name="Ohm R."/>
            <person name="Pangilinan J."/>
            <person name="Park H.-J."/>
            <person name="Ramirez L."/>
            <person name="Alfaro M."/>
            <person name="Sun H."/>
            <person name="Tritt A."/>
            <person name="Yoshinaga Y."/>
            <person name="Zwiers L.-H."/>
            <person name="Turgeon B."/>
            <person name="Goodwin S."/>
            <person name="Spatafora J."/>
            <person name="Crous P."/>
            <person name="Grigoriev I."/>
        </authorList>
    </citation>
    <scope>NUCLEOTIDE SEQUENCE</scope>
    <source>
        <strain evidence="2">ATCC 74209</strain>
    </source>
</reference>
<evidence type="ECO:0000313" key="2">
    <source>
        <dbReference type="EMBL" id="KAF2198541.1"/>
    </source>
</evidence>
<proteinExistence type="predicted"/>
<name>A0A9P4JFP5_9PLEO</name>
<dbReference type="EMBL" id="ML994136">
    <property type="protein sequence ID" value="KAF2198541.1"/>
    <property type="molecule type" value="Genomic_DNA"/>
</dbReference>
<protein>
    <submittedName>
        <fullName evidence="2">Uncharacterized protein</fullName>
    </submittedName>
</protein>
<keyword evidence="1" id="KW-1133">Transmembrane helix</keyword>
<keyword evidence="1" id="KW-0812">Transmembrane</keyword>
<comment type="caution">
    <text evidence="2">The sequence shown here is derived from an EMBL/GenBank/DDBJ whole genome shotgun (WGS) entry which is preliminary data.</text>
</comment>
<gene>
    <name evidence="2" type="ORF">GQ43DRAFT_154013</name>
</gene>
<dbReference type="Proteomes" id="UP000799536">
    <property type="component" value="Unassembled WGS sequence"/>
</dbReference>
<accession>A0A9P4JFP5</accession>
<organism evidence="2 3">
    <name type="scientific">Delitschia confertaspora ATCC 74209</name>
    <dbReference type="NCBI Taxonomy" id="1513339"/>
    <lineage>
        <taxon>Eukaryota</taxon>
        <taxon>Fungi</taxon>
        <taxon>Dikarya</taxon>
        <taxon>Ascomycota</taxon>
        <taxon>Pezizomycotina</taxon>
        <taxon>Dothideomycetes</taxon>
        <taxon>Pleosporomycetidae</taxon>
        <taxon>Pleosporales</taxon>
        <taxon>Delitschiaceae</taxon>
        <taxon>Delitschia</taxon>
    </lineage>
</organism>
<dbReference type="AlphaFoldDB" id="A0A9P4JFP5"/>